<evidence type="ECO:0000313" key="2">
    <source>
        <dbReference type="EMBL" id="KOO30576.1"/>
    </source>
</evidence>
<accession>A0A0M0JV71</accession>
<name>A0A0M0JV71_9EUKA</name>
<dbReference type="Proteomes" id="UP000037460">
    <property type="component" value="Unassembled WGS sequence"/>
</dbReference>
<dbReference type="AlphaFoldDB" id="A0A0M0JV71"/>
<feature type="compositionally biased region" description="Acidic residues" evidence="1">
    <location>
        <begin position="82"/>
        <end position="123"/>
    </location>
</feature>
<sequence>MSFSAGMVLPPPSLPSATDSIWFGGLWFGGPQLHLHDEDAQLVAREMAYEQKLLLMRNQDSDLPIVGREGRSHPAAHTDDATVADDEEEPDDEDEEGDEEEMDDELHDETEEEFDGGETEPEY</sequence>
<protein>
    <submittedName>
        <fullName evidence="2">Uncharacterized protein</fullName>
    </submittedName>
</protein>
<dbReference type="InterPro" id="IPR026182">
    <property type="entry name" value="ANAPC15"/>
</dbReference>
<reference evidence="3" key="1">
    <citation type="journal article" date="2015" name="PLoS Genet.">
        <title>Genome Sequence and Transcriptome Analyses of Chrysochromulina tobin: Metabolic Tools for Enhanced Algal Fitness in the Prominent Order Prymnesiales (Haptophyceae).</title>
        <authorList>
            <person name="Hovde B.T."/>
            <person name="Deodato C.R."/>
            <person name="Hunsperger H.M."/>
            <person name="Ryken S.A."/>
            <person name="Yost W."/>
            <person name="Jha R.K."/>
            <person name="Patterson J."/>
            <person name="Monnat R.J. Jr."/>
            <person name="Barlow S.B."/>
            <person name="Starkenburg S.R."/>
            <person name="Cattolico R.A."/>
        </authorList>
    </citation>
    <scope>NUCLEOTIDE SEQUENCE</scope>
    <source>
        <strain evidence="3">CCMP291</strain>
    </source>
</reference>
<dbReference type="EMBL" id="JWZX01002200">
    <property type="protein sequence ID" value="KOO30576.1"/>
    <property type="molecule type" value="Genomic_DNA"/>
</dbReference>
<keyword evidence="3" id="KW-1185">Reference proteome</keyword>
<dbReference type="GO" id="GO:0090266">
    <property type="term" value="P:regulation of mitotic cell cycle spindle assembly checkpoint"/>
    <property type="evidence" value="ECO:0007669"/>
    <property type="project" value="InterPro"/>
</dbReference>
<comment type="caution">
    <text evidence="2">The sequence shown here is derived from an EMBL/GenBank/DDBJ whole genome shotgun (WGS) entry which is preliminary data.</text>
</comment>
<evidence type="ECO:0000313" key="3">
    <source>
        <dbReference type="Proteomes" id="UP000037460"/>
    </source>
</evidence>
<feature type="compositionally biased region" description="Basic and acidic residues" evidence="1">
    <location>
        <begin position="68"/>
        <end position="80"/>
    </location>
</feature>
<organism evidence="2 3">
    <name type="scientific">Chrysochromulina tobinii</name>
    <dbReference type="NCBI Taxonomy" id="1460289"/>
    <lineage>
        <taxon>Eukaryota</taxon>
        <taxon>Haptista</taxon>
        <taxon>Haptophyta</taxon>
        <taxon>Prymnesiophyceae</taxon>
        <taxon>Prymnesiales</taxon>
        <taxon>Chrysochromulinaceae</taxon>
        <taxon>Chrysochromulina</taxon>
    </lineage>
</organism>
<gene>
    <name evidence="2" type="ORF">Ctob_010499</name>
</gene>
<proteinExistence type="predicted"/>
<evidence type="ECO:0000256" key="1">
    <source>
        <dbReference type="SAM" id="MobiDB-lite"/>
    </source>
</evidence>
<dbReference type="GO" id="GO:0005680">
    <property type="term" value="C:anaphase-promoting complex"/>
    <property type="evidence" value="ECO:0007669"/>
    <property type="project" value="InterPro"/>
</dbReference>
<dbReference type="Pfam" id="PF15243">
    <property type="entry name" value="ANAPC15"/>
    <property type="match status" value="1"/>
</dbReference>
<feature type="region of interest" description="Disordered" evidence="1">
    <location>
        <begin position="58"/>
        <end position="123"/>
    </location>
</feature>